<organism evidence="10 11">
    <name type="scientific">Mycena venus</name>
    <dbReference type="NCBI Taxonomy" id="2733690"/>
    <lineage>
        <taxon>Eukaryota</taxon>
        <taxon>Fungi</taxon>
        <taxon>Dikarya</taxon>
        <taxon>Basidiomycota</taxon>
        <taxon>Agaricomycotina</taxon>
        <taxon>Agaricomycetes</taxon>
        <taxon>Agaricomycetidae</taxon>
        <taxon>Agaricales</taxon>
        <taxon>Marasmiineae</taxon>
        <taxon>Mycenaceae</taxon>
        <taxon>Mycena</taxon>
    </lineage>
</organism>
<dbReference type="OrthoDB" id="654211at2759"/>
<evidence type="ECO:0000256" key="7">
    <source>
        <dbReference type="PROSITE-ProRule" id="PRU00042"/>
    </source>
</evidence>
<keyword evidence="6" id="KW-0539">Nucleus</keyword>
<keyword evidence="5" id="KW-0862">Zinc</keyword>
<evidence type="ECO:0000256" key="2">
    <source>
        <dbReference type="ARBA" id="ARBA00022723"/>
    </source>
</evidence>
<name>A0A8H6XH77_9AGAR</name>
<feature type="region of interest" description="Disordered" evidence="8">
    <location>
        <begin position="394"/>
        <end position="424"/>
    </location>
</feature>
<keyword evidence="2" id="KW-0479">Metal-binding</keyword>
<feature type="region of interest" description="Disordered" evidence="8">
    <location>
        <begin position="324"/>
        <end position="376"/>
    </location>
</feature>
<dbReference type="GO" id="GO:0008270">
    <property type="term" value="F:zinc ion binding"/>
    <property type="evidence" value="ECO:0007669"/>
    <property type="project" value="UniProtKB-KW"/>
</dbReference>
<evidence type="ECO:0000256" key="5">
    <source>
        <dbReference type="ARBA" id="ARBA00022833"/>
    </source>
</evidence>
<dbReference type="EMBL" id="JACAZI010000019">
    <property type="protein sequence ID" value="KAF7340384.1"/>
    <property type="molecule type" value="Genomic_DNA"/>
</dbReference>
<evidence type="ECO:0000256" key="1">
    <source>
        <dbReference type="ARBA" id="ARBA00004123"/>
    </source>
</evidence>
<comment type="caution">
    <text evidence="10">The sequence shown here is derived from an EMBL/GenBank/DDBJ whole genome shotgun (WGS) entry which is preliminary data.</text>
</comment>
<dbReference type="FunFam" id="3.30.160.60:FF:000100">
    <property type="entry name" value="Zinc finger 45-like"/>
    <property type="match status" value="1"/>
</dbReference>
<comment type="subcellular location">
    <subcellularLocation>
        <location evidence="1">Nucleus</location>
    </subcellularLocation>
</comment>
<evidence type="ECO:0000256" key="3">
    <source>
        <dbReference type="ARBA" id="ARBA00022737"/>
    </source>
</evidence>
<dbReference type="PROSITE" id="PS50157">
    <property type="entry name" value="ZINC_FINGER_C2H2_2"/>
    <property type="match status" value="2"/>
</dbReference>
<dbReference type="SMART" id="SM00355">
    <property type="entry name" value="ZnF_C2H2"/>
    <property type="match status" value="2"/>
</dbReference>
<evidence type="ECO:0000313" key="10">
    <source>
        <dbReference type="EMBL" id="KAF7340384.1"/>
    </source>
</evidence>
<dbReference type="InterPro" id="IPR013087">
    <property type="entry name" value="Znf_C2H2_type"/>
</dbReference>
<gene>
    <name evidence="10" type="ORF">MVEN_01957900</name>
</gene>
<accession>A0A8H6XH77</accession>
<keyword evidence="11" id="KW-1185">Reference proteome</keyword>
<dbReference type="Proteomes" id="UP000620124">
    <property type="component" value="Unassembled WGS sequence"/>
</dbReference>
<dbReference type="Pfam" id="PF00096">
    <property type="entry name" value="zf-C2H2"/>
    <property type="match status" value="2"/>
</dbReference>
<dbReference type="PANTHER" id="PTHR24394:SF29">
    <property type="entry name" value="MYONEURIN"/>
    <property type="match status" value="1"/>
</dbReference>
<evidence type="ECO:0000256" key="8">
    <source>
        <dbReference type="SAM" id="MobiDB-lite"/>
    </source>
</evidence>
<dbReference type="PANTHER" id="PTHR24394">
    <property type="entry name" value="ZINC FINGER PROTEIN"/>
    <property type="match status" value="1"/>
</dbReference>
<dbReference type="FunFam" id="3.30.160.60:FF:000110">
    <property type="entry name" value="Zinc finger protein-like"/>
    <property type="match status" value="1"/>
</dbReference>
<feature type="domain" description="C2H2-type" evidence="9">
    <location>
        <begin position="291"/>
        <end position="319"/>
    </location>
</feature>
<proteinExistence type="predicted"/>
<reference evidence="10" key="1">
    <citation type="submission" date="2020-05" db="EMBL/GenBank/DDBJ databases">
        <title>Mycena genomes resolve the evolution of fungal bioluminescence.</title>
        <authorList>
            <person name="Tsai I.J."/>
        </authorList>
    </citation>
    <scope>NUCLEOTIDE SEQUENCE</scope>
    <source>
        <strain evidence="10">CCC161011</strain>
    </source>
</reference>
<evidence type="ECO:0000259" key="9">
    <source>
        <dbReference type="PROSITE" id="PS50157"/>
    </source>
</evidence>
<dbReference type="GO" id="GO:0005634">
    <property type="term" value="C:nucleus"/>
    <property type="evidence" value="ECO:0007669"/>
    <property type="project" value="UniProtKB-SubCell"/>
</dbReference>
<sequence length="488" mass="51530">MSAAMLLPYSYGFPVAPAPAFENARALDATRSGYASAPYHNPGPASSAFAVGSSLGADHLEHLQCPPDYFHAHGTRLGGQSTGIPRYSSTNSTRYATGVPISGWGATPAFSSPPAGHAWDRDAPASAGDMQAIPVHGHASSAASEALLQLHYSGPTAPSLGAPSPVIPSSSCSSGSGSGVYKSGEGVVLASPIPQTPHPQMAILLNDSAVQQSDHASHGAQPAGAFTNLRMPVAYAMMYPDLMRETAEDDTIEEGFLSREKKHGCTMCHKRFDRPSTLKKHLLVHTGEKAFQCTICERRFGVMSNLNRHIRRCSLREVHLHGSAASASAPSASLPETSTPVTGKRGRTPPPANSSDAASAPAPPRKRRRRPPSPSRWIPASLLSFNILAPEVTPPAPVPLLPVSPTRARPRYDSDVGSDGGPLWDEERDSYDENVGSAPYHPRDWEKTHRLPGPGVVKFGGAIGGNYSGDSDFGHGGMNGVRSRAIRV</sequence>
<dbReference type="SUPFAM" id="SSF57667">
    <property type="entry name" value="beta-beta-alpha zinc fingers"/>
    <property type="match status" value="1"/>
</dbReference>
<dbReference type="InterPro" id="IPR036236">
    <property type="entry name" value="Znf_C2H2_sf"/>
</dbReference>
<feature type="compositionally biased region" description="Low complexity" evidence="8">
    <location>
        <begin position="324"/>
        <end position="333"/>
    </location>
</feature>
<evidence type="ECO:0000256" key="6">
    <source>
        <dbReference type="ARBA" id="ARBA00023242"/>
    </source>
</evidence>
<dbReference type="PROSITE" id="PS00028">
    <property type="entry name" value="ZINC_FINGER_C2H2_1"/>
    <property type="match status" value="1"/>
</dbReference>
<keyword evidence="4 7" id="KW-0863">Zinc-finger</keyword>
<evidence type="ECO:0000313" key="11">
    <source>
        <dbReference type="Proteomes" id="UP000620124"/>
    </source>
</evidence>
<keyword evidence="3" id="KW-0677">Repeat</keyword>
<evidence type="ECO:0000256" key="4">
    <source>
        <dbReference type="ARBA" id="ARBA00022771"/>
    </source>
</evidence>
<dbReference type="AlphaFoldDB" id="A0A8H6XH77"/>
<dbReference type="Gene3D" id="3.30.160.60">
    <property type="entry name" value="Classic Zinc Finger"/>
    <property type="match status" value="2"/>
</dbReference>
<feature type="domain" description="C2H2-type" evidence="9">
    <location>
        <begin position="263"/>
        <end position="290"/>
    </location>
</feature>
<protein>
    <submittedName>
        <fullName evidence="10">C2H2 conidiation transcriptional factor</fullName>
    </submittedName>
</protein>